<dbReference type="eggNOG" id="COG0810">
    <property type="taxonomic scope" value="Bacteria"/>
</dbReference>
<dbReference type="STRING" id="420662.Mpe_A2956"/>
<reference evidence="7 8" key="1">
    <citation type="journal article" date="2007" name="J. Bacteriol.">
        <title>Whole-genome analysis of the methyl tert-butyl ether-degrading beta-proteobacterium Methylibium petroleiphilum PM1.</title>
        <authorList>
            <person name="Kane S.R."/>
            <person name="Chakicherla A.Y."/>
            <person name="Chain P.S.G."/>
            <person name="Schmidt R."/>
            <person name="Shin M.W."/>
            <person name="Legler T.C."/>
            <person name="Scow K.M."/>
            <person name="Larimer F.W."/>
            <person name="Lucas S.M."/>
            <person name="Richardson P.M."/>
            <person name="Hristova K.R."/>
        </authorList>
    </citation>
    <scope>NUCLEOTIDE SEQUENCE [LARGE SCALE GENOMIC DNA]</scope>
    <source>
        <strain evidence="8">ATCC BAA-1232 / LMG 22953 / PM1</strain>
    </source>
</reference>
<name>A2SK20_METPP</name>
<feature type="compositionally biased region" description="Pro residues" evidence="5">
    <location>
        <begin position="65"/>
        <end position="94"/>
    </location>
</feature>
<feature type="compositionally biased region" description="Low complexity" evidence="5">
    <location>
        <begin position="175"/>
        <end position="193"/>
    </location>
</feature>
<evidence type="ECO:0000256" key="1">
    <source>
        <dbReference type="ARBA" id="ARBA00004167"/>
    </source>
</evidence>
<dbReference type="NCBIfam" id="TIGR01352">
    <property type="entry name" value="tonB_Cterm"/>
    <property type="match status" value="1"/>
</dbReference>
<dbReference type="HOGENOM" id="CLU_061525_1_0_4"/>
<dbReference type="Pfam" id="PF13103">
    <property type="entry name" value="TonB_2"/>
    <property type="match status" value="1"/>
</dbReference>
<proteinExistence type="predicted"/>
<sequence length="282" mass="30714">MNATTLDDLRPRKPGGLPRAAVLALIAHGLLVLALSLSVNWRRSEPAGVEAELWAAVPQIAAPRAVPPEPTPTPTPPPKPEPQAKAEPPPPPPNRDADIAREKREQKEKLEKQRLEEQRKEDALRKKKEQREQEEKAQAEADKREAEKKKKAEAERQAKQEAIRRQQLDRVMAEAAGTGAPGSTGTAAQSAGPSASYAGRIKARIKPNVVFGDEVDGNPLASVEVKVAPDGTIVGRRLVKSSGVPAWDEAVLRAIDKTEVLPRDTDGRVPSAMLLDFRPRDF</sequence>
<keyword evidence="2 6" id="KW-0812">Transmembrane</keyword>
<accession>A2SK20</accession>
<comment type="subcellular location">
    <subcellularLocation>
        <location evidence="1">Membrane</location>
        <topology evidence="1">Single-pass membrane protein</topology>
    </subcellularLocation>
</comment>
<gene>
    <name evidence="7" type="ordered locus">Mpe_A2956</name>
</gene>
<feature type="region of interest" description="Disordered" evidence="5">
    <location>
        <begin position="64"/>
        <end position="193"/>
    </location>
</feature>
<keyword evidence="4 6" id="KW-0472">Membrane</keyword>
<dbReference type="EMBL" id="CP000555">
    <property type="protein sequence ID" value="ABM95909.1"/>
    <property type="molecule type" value="Genomic_DNA"/>
</dbReference>
<dbReference type="Proteomes" id="UP000000366">
    <property type="component" value="Chromosome"/>
</dbReference>
<keyword evidence="3 6" id="KW-1133">Transmembrane helix</keyword>
<dbReference type="SUPFAM" id="SSF74653">
    <property type="entry name" value="TolA/TonB C-terminal domain"/>
    <property type="match status" value="1"/>
</dbReference>
<dbReference type="RefSeq" id="WP_011830538.1">
    <property type="nucleotide sequence ID" value="NC_008825.1"/>
</dbReference>
<feature type="compositionally biased region" description="Basic and acidic residues" evidence="5">
    <location>
        <begin position="95"/>
        <end position="172"/>
    </location>
</feature>
<protein>
    <submittedName>
        <fullName evidence="7">Putative tolA-related transport transmembrane protein</fullName>
    </submittedName>
</protein>
<evidence type="ECO:0000256" key="6">
    <source>
        <dbReference type="SAM" id="Phobius"/>
    </source>
</evidence>
<evidence type="ECO:0000256" key="4">
    <source>
        <dbReference type="ARBA" id="ARBA00023136"/>
    </source>
</evidence>
<dbReference type="KEGG" id="mpt:Mpe_A2956"/>
<dbReference type="GO" id="GO:0016020">
    <property type="term" value="C:membrane"/>
    <property type="evidence" value="ECO:0007669"/>
    <property type="project" value="UniProtKB-SubCell"/>
</dbReference>
<evidence type="ECO:0000256" key="3">
    <source>
        <dbReference type="ARBA" id="ARBA00022989"/>
    </source>
</evidence>
<dbReference type="InterPro" id="IPR006260">
    <property type="entry name" value="TonB/TolA_C"/>
</dbReference>
<organism evidence="7 8">
    <name type="scientific">Methylibium petroleiphilum (strain ATCC BAA-1232 / LMG 22953 / PM1)</name>
    <dbReference type="NCBI Taxonomy" id="420662"/>
    <lineage>
        <taxon>Bacteria</taxon>
        <taxon>Pseudomonadati</taxon>
        <taxon>Pseudomonadota</taxon>
        <taxon>Betaproteobacteria</taxon>
        <taxon>Burkholderiales</taxon>
        <taxon>Sphaerotilaceae</taxon>
        <taxon>Methylibium</taxon>
    </lineage>
</organism>
<evidence type="ECO:0000313" key="8">
    <source>
        <dbReference type="Proteomes" id="UP000000366"/>
    </source>
</evidence>
<feature type="transmembrane region" description="Helical" evidence="6">
    <location>
        <begin position="20"/>
        <end position="39"/>
    </location>
</feature>
<evidence type="ECO:0000313" key="7">
    <source>
        <dbReference type="EMBL" id="ABM95909.1"/>
    </source>
</evidence>
<keyword evidence="8" id="KW-1185">Reference proteome</keyword>
<evidence type="ECO:0000256" key="5">
    <source>
        <dbReference type="SAM" id="MobiDB-lite"/>
    </source>
</evidence>
<dbReference type="AlphaFoldDB" id="A2SK20"/>
<evidence type="ECO:0000256" key="2">
    <source>
        <dbReference type="ARBA" id="ARBA00022692"/>
    </source>
</evidence>
<dbReference type="Gene3D" id="3.30.1150.10">
    <property type="match status" value="1"/>
</dbReference>